<dbReference type="InterPro" id="IPR050122">
    <property type="entry name" value="RTK"/>
</dbReference>
<dbReference type="Gene3D" id="3.30.200.20">
    <property type="entry name" value="Phosphorylase Kinase, domain 1"/>
    <property type="match status" value="1"/>
</dbReference>
<accession>A0ABD3WQ38</accession>
<keyword evidence="7" id="KW-0829">Tyrosine-protein kinase</keyword>
<evidence type="ECO:0000256" key="6">
    <source>
        <dbReference type="ARBA" id="ARBA00022840"/>
    </source>
</evidence>
<dbReference type="AlphaFoldDB" id="A0ABD3WQ38"/>
<evidence type="ECO:0000256" key="8">
    <source>
        <dbReference type="ARBA" id="ARBA00051243"/>
    </source>
</evidence>
<dbReference type="InterPro" id="IPR000719">
    <property type="entry name" value="Prot_kinase_dom"/>
</dbReference>
<evidence type="ECO:0000256" key="9">
    <source>
        <dbReference type="PROSITE-ProRule" id="PRU10141"/>
    </source>
</evidence>
<keyword evidence="6 9" id="KW-0067">ATP-binding</keyword>
<keyword evidence="5" id="KW-0418">Kinase</keyword>
<dbReference type="SUPFAM" id="SSF56112">
    <property type="entry name" value="Protein kinase-like (PK-like)"/>
    <property type="match status" value="1"/>
</dbReference>
<evidence type="ECO:0000313" key="13">
    <source>
        <dbReference type="EMBL" id="KAL3874585.1"/>
    </source>
</evidence>
<dbReference type="PROSITE" id="PS00107">
    <property type="entry name" value="PROTEIN_KINASE_ATP"/>
    <property type="match status" value="1"/>
</dbReference>
<dbReference type="PANTHER" id="PTHR24416:SF620">
    <property type="entry name" value="TYROSINE-PROTEIN KINASE RECEPTOR TORSO"/>
    <property type="match status" value="1"/>
</dbReference>
<reference evidence="13 14" key="1">
    <citation type="submission" date="2024-11" db="EMBL/GenBank/DDBJ databases">
        <title>Chromosome-level genome assembly of the freshwater bivalve Anodonta woodiana.</title>
        <authorList>
            <person name="Chen X."/>
        </authorList>
    </citation>
    <scope>NUCLEOTIDE SEQUENCE [LARGE SCALE GENOMIC DNA]</scope>
    <source>
        <strain evidence="13">MN2024</strain>
        <tissue evidence="13">Gills</tissue>
    </source>
</reference>
<dbReference type="InterPro" id="IPR017441">
    <property type="entry name" value="Protein_kinase_ATP_BS"/>
</dbReference>
<evidence type="ECO:0000256" key="11">
    <source>
        <dbReference type="SAM" id="Phobius"/>
    </source>
</evidence>
<sequence>TIRLGNDSCEFAEKPVLMTEEEMQQALMVWSRPQPRVKLASESDQFIVYILMSRDTLHINATSNWTETLQTASTYAQIELNKLPYAPEFWLLAVNQNGSIAQLLFDSNYWTELSYERHNIPIPPRNDEVSGVEASVEYDERSTLNVSMDIQVVDGEVKPTFMWNFPVIPGKIMQDYTLHYFLDHCDCILPPDHYEQSLHFENTGVNKTGTFRLKKIAFSAQYQLILEMDDYKDKWFAKMRFYTPKCLEFVALDFSKCRTQTTTSNQIVKGDADKVTTKLYSNIESITTRIKENTLAAGQGKGKSINAPNDSHHLETTTTEEPEKWKLQLESKVYQPEENAMIYNVTWSTVFNQSAVKYMLQVYDHKFNKVVDVLVVNRTYAIIEIPDWLNDTYYIHGVALYNTASGETREITSKQLTVGVSSEDMHAKVLPIQKNLQAEEINIFNGIILGVCVVSSIIILGIIVLFIYKKRQSFRDIIITKTTVAKSNSYKSNVGCKVDYSNQMLLVNDEWELDCSRLKFSSPLGQGAFGKVVTGYYGEKRVAIKLVRDSAPISYKEDLLAEINLMKRLGSHPNIVGMIGACTHMEPIALVMEYEYLAEKKYVHRDLAARNILLGYDKIVKLCDFGLSRDVYNENQYKKLTNGKLPLKWMAIESLTDRVFTTQSDVWSFGILLWEIVTMGASPYPCIALADLYYVLSNGYRMEKPSNCSDELYIIMRQCWMEDPRDRPTFTDLRVQLEVLMTRDRNYLELYNINVPLSTPDTSSASPVSDDTASLLAAQALQPARKSSKDELTVSVSVHDKSLDRLLKMKGDFDTICGVTVL</sequence>
<dbReference type="InterPro" id="IPR020635">
    <property type="entry name" value="Tyr_kinase_cat_dom"/>
</dbReference>
<evidence type="ECO:0000259" key="12">
    <source>
        <dbReference type="PROSITE" id="PS50011"/>
    </source>
</evidence>
<comment type="caution">
    <text evidence="13">The sequence shown here is derived from an EMBL/GenBank/DDBJ whole genome shotgun (WGS) entry which is preliminary data.</text>
</comment>
<evidence type="ECO:0000256" key="7">
    <source>
        <dbReference type="ARBA" id="ARBA00023137"/>
    </source>
</evidence>
<dbReference type="PROSITE" id="PS00109">
    <property type="entry name" value="PROTEIN_KINASE_TYR"/>
    <property type="match status" value="1"/>
</dbReference>
<evidence type="ECO:0000256" key="4">
    <source>
        <dbReference type="ARBA" id="ARBA00022741"/>
    </source>
</evidence>
<organism evidence="13 14">
    <name type="scientific">Sinanodonta woodiana</name>
    <name type="common">Chinese pond mussel</name>
    <name type="synonym">Anodonta woodiana</name>
    <dbReference type="NCBI Taxonomy" id="1069815"/>
    <lineage>
        <taxon>Eukaryota</taxon>
        <taxon>Metazoa</taxon>
        <taxon>Spiralia</taxon>
        <taxon>Lophotrochozoa</taxon>
        <taxon>Mollusca</taxon>
        <taxon>Bivalvia</taxon>
        <taxon>Autobranchia</taxon>
        <taxon>Heteroconchia</taxon>
        <taxon>Palaeoheterodonta</taxon>
        <taxon>Unionida</taxon>
        <taxon>Unionoidea</taxon>
        <taxon>Unionidae</taxon>
        <taxon>Unioninae</taxon>
        <taxon>Sinanodonta</taxon>
    </lineage>
</organism>
<keyword evidence="14" id="KW-1185">Reference proteome</keyword>
<keyword evidence="11" id="KW-0472">Membrane</keyword>
<comment type="catalytic activity">
    <reaction evidence="8">
        <text>L-tyrosyl-[protein] + ATP = O-phospho-L-tyrosyl-[protein] + ADP + H(+)</text>
        <dbReference type="Rhea" id="RHEA:10596"/>
        <dbReference type="Rhea" id="RHEA-COMP:10136"/>
        <dbReference type="Rhea" id="RHEA-COMP:20101"/>
        <dbReference type="ChEBI" id="CHEBI:15378"/>
        <dbReference type="ChEBI" id="CHEBI:30616"/>
        <dbReference type="ChEBI" id="CHEBI:46858"/>
        <dbReference type="ChEBI" id="CHEBI:61978"/>
        <dbReference type="ChEBI" id="CHEBI:456216"/>
        <dbReference type="EC" id="2.7.10.1"/>
    </reaction>
</comment>
<dbReference type="PROSITE" id="PS50011">
    <property type="entry name" value="PROTEIN_KINASE_DOM"/>
    <property type="match status" value="1"/>
</dbReference>
<dbReference type="GO" id="GO:0016020">
    <property type="term" value="C:membrane"/>
    <property type="evidence" value="ECO:0007669"/>
    <property type="project" value="UniProtKB-SubCell"/>
</dbReference>
<dbReference type="GO" id="GO:0004714">
    <property type="term" value="F:transmembrane receptor protein tyrosine kinase activity"/>
    <property type="evidence" value="ECO:0007669"/>
    <property type="project" value="UniProtKB-EC"/>
</dbReference>
<protein>
    <recommendedName>
        <fullName evidence="12">Protein kinase domain-containing protein</fullName>
    </recommendedName>
</protein>
<keyword evidence="2" id="KW-0597">Phosphoprotein</keyword>
<keyword evidence="3" id="KW-0808">Transferase</keyword>
<dbReference type="EMBL" id="JBJQND010000006">
    <property type="protein sequence ID" value="KAL3874585.1"/>
    <property type="molecule type" value="Genomic_DNA"/>
</dbReference>
<dbReference type="CDD" id="cd00192">
    <property type="entry name" value="PTKc"/>
    <property type="match status" value="1"/>
</dbReference>
<dbReference type="PRINTS" id="PR00109">
    <property type="entry name" value="TYRKINASE"/>
</dbReference>
<dbReference type="GO" id="GO:0005524">
    <property type="term" value="F:ATP binding"/>
    <property type="evidence" value="ECO:0007669"/>
    <property type="project" value="UniProtKB-UniRule"/>
</dbReference>
<feature type="compositionally biased region" description="Basic and acidic residues" evidence="10">
    <location>
        <begin position="310"/>
        <end position="321"/>
    </location>
</feature>
<feature type="domain" description="Protein kinase" evidence="12">
    <location>
        <begin position="518"/>
        <end position="748"/>
    </location>
</feature>
<keyword evidence="4 9" id="KW-0547">Nucleotide-binding</keyword>
<dbReference type="Pfam" id="PF07714">
    <property type="entry name" value="PK_Tyr_Ser-Thr"/>
    <property type="match status" value="2"/>
</dbReference>
<dbReference type="FunFam" id="1.10.510.10:FF:000554">
    <property type="entry name" value="Predicted protein"/>
    <property type="match status" value="1"/>
</dbReference>
<evidence type="ECO:0000313" key="14">
    <source>
        <dbReference type="Proteomes" id="UP001634394"/>
    </source>
</evidence>
<proteinExistence type="predicted"/>
<name>A0ABD3WQ38_SINWO</name>
<evidence type="ECO:0000256" key="10">
    <source>
        <dbReference type="SAM" id="MobiDB-lite"/>
    </source>
</evidence>
<dbReference type="Proteomes" id="UP001634394">
    <property type="component" value="Unassembled WGS sequence"/>
</dbReference>
<dbReference type="InterPro" id="IPR001245">
    <property type="entry name" value="Ser-Thr/Tyr_kinase_cat_dom"/>
</dbReference>
<feature type="binding site" evidence="9">
    <location>
        <position position="545"/>
    </location>
    <ligand>
        <name>ATP</name>
        <dbReference type="ChEBI" id="CHEBI:30616"/>
    </ligand>
</feature>
<evidence type="ECO:0000256" key="3">
    <source>
        <dbReference type="ARBA" id="ARBA00022679"/>
    </source>
</evidence>
<evidence type="ECO:0000256" key="2">
    <source>
        <dbReference type="ARBA" id="ARBA00022553"/>
    </source>
</evidence>
<feature type="transmembrane region" description="Helical" evidence="11">
    <location>
        <begin position="443"/>
        <end position="468"/>
    </location>
</feature>
<feature type="region of interest" description="Disordered" evidence="10">
    <location>
        <begin position="299"/>
        <end position="321"/>
    </location>
</feature>
<evidence type="ECO:0000256" key="1">
    <source>
        <dbReference type="ARBA" id="ARBA00004167"/>
    </source>
</evidence>
<dbReference type="PANTHER" id="PTHR24416">
    <property type="entry name" value="TYROSINE-PROTEIN KINASE RECEPTOR"/>
    <property type="match status" value="1"/>
</dbReference>
<dbReference type="Gene3D" id="1.10.510.10">
    <property type="entry name" value="Transferase(Phosphotransferase) domain 1"/>
    <property type="match status" value="1"/>
</dbReference>
<evidence type="ECO:0000256" key="5">
    <source>
        <dbReference type="ARBA" id="ARBA00022777"/>
    </source>
</evidence>
<dbReference type="SMART" id="SM00219">
    <property type="entry name" value="TyrKc"/>
    <property type="match status" value="1"/>
</dbReference>
<keyword evidence="11" id="KW-0812">Transmembrane</keyword>
<comment type="subcellular location">
    <subcellularLocation>
        <location evidence="1">Membrane</location>
        <topology evidence="1">Single-pass membrane protein</topology>
    </subcellularLocation>
</comment>
<dbReference type="InterPro" id="IPR011009">
    <property type="entry name" value="Kinase-like_dom_sf"/>
</dbReference>
<feature type="non-terminal residue" evidence="13">
    <location>
        <position position="1"/>
    </location>
</feature>
<keyword evidence="11" id="KW-1133">Transmembrane helix</keyword>
<dbReference type="InterPro" id="IPR008266">
    <property type="entry name" value="Tyr_kinase_AS"/>
</dbReference>
<gene>
    <name evidence="13" type="ORF">ACJMK2_037573</name>
</gene>